<dbReference type="Gene3D" id="3.30.530.20">
    <property type="match status" value="1"/>
</dbReference>
<dbReference type="AlphaFoldDB" id="A0A9W7KSM9"/>
<dbReference type="Proteomes" id="UP001165160">
    <property type="component" value="Unassembled WGS sequence"/>
</dbReference>
<proteinExistence type="predicted"/>
<dbReference type="SUPFAM" id="SSF55961">
    <property type="entry name" value="Bet v1-like"/>
    <property type="match status" value="1"/>
</dbReference>
<comment type="caution">
    <text evidence="2">The sequence shown here is derived from an EMBL/GenBank/DDBJ whole genome shotgun (WGS) entry which is preliminary data.</text>
</comment>
<dbReference type="InterPro" id="IPR023393">
    <property type="entry name" value="START-like_dom_sf"/>
</dbReference>
<name>A0A9W7KSM9_9STRA</name>
<protein>
    <submittedName>
        <fullName evidence="2">Uncharacterized protein</fullName>
    </submittedName>
</protein>
<accession>A0A9W7KSM9</accession>
<organism evidence="2 3">
    <name type="scientific">Triparma verrucosa</name>
    <dbReference type="NCBI Taxonomy" id="1606542"/>
    <lineage>
        <taxon>Eukaryota</taxon>
        <taxon>Sar</taxon>
        <taxon>Stramenopiles</taxon>
        <taxon>Ochrophyta</taxon>
        <taxon>Bolidophyceae</taxon>
        <taxon>Parmales</taxon>
        <taxon>Triparmaceae</taxon>
        <taxon>Triparma</taxon>
    </lineage>
</organism>
<evidence type="ECO:0000313" key="3">
    <source>
        <dbReference type="Proteomes" id="UP001165160"/>
    </source>
</evidence>
<evidence type="ECO:0000256" key="1">
    <source>
        <dbReference type="SAM" id="Coils"/>
    </source>
</evidence>
<dbReference type="EMBL" id="BRXX01000410">
    <property type="protein sequence ID" value="GMI10099.1"/>
    <property type="molecule type" value="Genomic_DNA"/>
</dbReference>
<reference evidence="3" key="1">
    <citation type="journal article" date="2023" name="Commun. Biol.">
        <title>Genome analysis of Parmales, the sister group of diatoms, reveals the evolutionary specialization of diatoms from phago-mixotrophs to photoautotrophs.</title>
        <authorList>
            <person name="Ban H."/>
            <person name="Sato S."/>
            <person name="Yoshikawa S."/>
            <person name="Yamada K."/>
            <person name="Nakamura Y."/>
            <person name="Ichinomiya M."/>
            <person name="Sato N."/>
            <person name="Blanc-Mathieu R."/>
            <person name="Endo H."/>
            <person name="Kuwata A."/>
            <person name="Ogata H."/>
        </authorList>
    </citation>
    <scope>NUCLEOTIDE SEQUENCE [LARGE SCALE GENOMIC DNA]</scope>
    <source>
        <strain evidence="3">NIES 3699</strain>
    </source>
</reference>
<evidence type="ECO:0000313" key="2">
    <source>
        <dbReference type="EMBL" id="GMI10099.1"/>
    </source>
</evidence>
<keyword evidence="1" id="KW-0175">Coiled coil</keyword>
<feature type="coiled-coil region" evidence="1">
    <location>
        <begin position="23"/>
        <end position="68"/>
    </location>
</feature>
<sequence>MSDDTEPSAKTHREELDEALALLVAERRANAEEDEALDKLRARHNLQLQEAAAQLNAERTAKDEAVRKLKTVVAEINSDATLQARRRRADATATAVEPLDPDNPLVRKVGANVLSQDTTINDCRSDVTIHEKPEVFFEALLGDQPKVDKTLFQKTLGDGVVYWSFMFTATICCDLLIRMRVERQNEDGVAVKVDSVEEEELESASLPNPHSTASKKLRLILKGGTIVLRPLQFGQTSFTFMAQVDVVAVTKDVVVALSPGRTTTSATRSTTTRGITSASTSVSSKSGAAMKLLGAGGEAAKGEKLFYKLAEMFYDRFKKEDVIDERRKADFIENGIPNAPPLTEAEENLIAKLMREVEVMKAKRIAGTVNDSVEKFLHRDKKGGAAWGMTVAKMDVAAITLFTEIWLLDTYAKWAEHKKTAIRKVWENIDGTRSVEYIGSLSLPGVQDRMFHSWLTWKRLIGEDGRETFIIALSPFVEYRGATCHEVEGAEKLHEATTLGVHIVKLLTNNTCEWTKVQQADLKISVLPEYLVDYIAKQQLGKVNQLQEKFRRNGKEVDREGVDALAAVMENRRGVPLMEDQVGVLES</sequence>
<gene>
    <name evidence="2" type="ORF">TrVE_jg1383</name>
</gene>
<keyword evidence="3" id="KW-1185">Reference proteome</keyword>